<dbReference type="Proteomes" id="UP001141422">
    <property type="component" value="Unassembled WGS sequence"/>
</dbReference>
<evidence type="ECO:0000313" key="2">
    <source>
        <dbReference type="EMBL" id="MCZ0861517.1"/>
    </source>
</evidence>
<reference evidence="2" key="1">
    <citation type="submission" date="2022-12" db="EMBL/GenBank/DDBJ databases">
        <title>Isolation and characterisation of novel Methanocorpusculum spp. from native Australian herbivores indicates the genus is ancestrally host-associated.</title>
        <authorList>
            <person name="Volmer J.G."/>
            <person name="Soo R.M."/>
            <person name="Evans P.N."/>
            <person name="Hoedt E.C."/>
            <person name="Astorga Alsina A.L."/>
            <person name="Woodcroft B.J."/>
            <person name="Tyson G.W."/>
            <person name="Hugenholtz P."/>
            <person name="Morrison M."/>
        </authorList>
    </citation>
    <scope>NUCLEOTIDE SEQUENCE</scope>
    <source>
        <strain evidence="2">MG</strain>
    </source>
</reference>
<gene>
    <name evidence="2" type="ORF">O0S10_09850</name>
</gene>
<evidence type="ECO:0000313" key="3">
    <source>
        <dbReference type="Proteomes" id="UP001141422"/>
    </source>
</evidence>
<accession>A0ABT4IIE1</accession>
<name>A0ABT4IIE1_9EURY</name>
<evidence type="ECO:0000256" key="1">
    <source>
        <dbReference type="SAM" id="Phobius"/>
    </source>
</evidence>
<protein>
    <submittedName>
        <fullName evidence="2">Uncharacterized protein</fullName>
    </submittedName>
</protein>
<keyword evidence="1" id="KW-1133">Transmembrane helix</keyword>
<keyword evidence="3" id="KW-1185">Reference proteome</keyword>
<comment type="caution">
    <text evidence="2">The sequence shown here is derived from an EMBL/GenBank/DDBJ whole genome shotgun (WGS) entry which is preliminary data.</text>
</comment>
<feature type="transmembrane region" description="Helical" evidence="1">
    <location>
        <begin position="212"/>
        <end position="233"/>
    </location>
</feature>
<keyword evidence="1" id="KW-0472">Membrane</keyword>
<dbReference type="EMBL" id="JAPTGB010000027">
    <property type="protein sequence ID" value="MCZ0861517.1"/>
    <property type="molecule type" value="Genomic_DNA"/>
</dbReference>
<keyword evidence="1" id="KW-0812">Transmembrane</keyword>
<organism evidence="2 3">
    <name type="scientific">Methanocorpusculum petauri</name>
    <dbReference type="NCBI Taxonomy" id="3002863"/>
    <lineage>
        <taxon>Archaea</taxon>
        <taxon>Methanobacteriati</taxon>
        <taxon>Methanobacteriota</taxon>
        <taxon>Stenosarchaea group</taxon>
        <taxon>Methanomicrobia</taxon>
        <taxon>Methanomicrobiales</taxon>
        <taxon>Methanocorpusculaceae</taxon>
        <taxon>Methanocorpusculum</taxon>
    </lineage>
</organism>
<proteinExistence type="predicted"/>
<dbReference type="RefSeq" id="WP_268925707.1">
    <property type="nucleotide sequence ID" value="NZ_JAPTGB010000027.1"/>
</dbReference>
<sequence>MPNDTPVDTLITTAETSLDAASNALLHGDTDAAADHLAAAVSDLLCAGSSLLTAVHTTDIAVLESSIARILRALAERFGILPENYQPVLALLPKSVDILDISTKTAAETHLPVSGVRNVVRSVYESEETETPELSEEETDTYISAGRLLIDLLSGQRTLTDAVFARDGAYDAFSDVAAPYLISGVAFVGGGENAESYEEMIPEMLAGPIRRLVELLVALLTSAFMSGLLLLIIRRVLAVRTIRPGTIDNLIFAGSVASLVAANLPMFVDGARQVAAELRNLHEIIERTDGGVEIPIT</sequence>